<gene>
    <name evidence="1" type="ORF">K1J60_15700</name>
</gene>
<evidence type="ECO:0000313" key="1">
    <source>
        <dbReference type="EMBL" id="QYX77783.1"/>
    </source>
</evidence>
<dbReference type="EMBL" id="CP080647">
    <property type="protein sequence ID" value="QYX77783.1"/>
    <property type="molecule type" value="Genomic_DNA"/>
</dbReference>
<reference evidence="1 2" key="1">
    <citation type="submission" date="2021-08" db="EMBL/GenBank/DDBJ databases">
        <authorList>
            <person name="Ping M."/>
        </authorList>
    </citation>
    <scope>NUCLEOTIDE SEQUENCE [LARGE SCALE GENOMIC DNA]</scope>
    <source>
        <strain evidence="1 2">MG28</strain>
    </source>
</reference>
<evidence type="ECO:0000313" key="2">
    <source>
        <dbReference type="Proteomes" id="UP000827138"/>
    </source>
</evidence>
<dbReference type="RefSeq" id="WP_220646761.1">
    <property type="nucleotide sequence ID" value="NZ_CP080647.1"/>
</dbReference>
<organism evidence="1 2">
    <name type="scientific">Streptomyces akebiae</name>
    <dbReference type="NCBI Taxonomy" id="2865673"/>
    <lineage>
        <taxon>Bacteria</taxon>
        <taxon>Bacillati</taxon>
        <taxon>Actinomycetota</taxon>
        <taxon>Actinomycetes</taxon>
        <taxon>Kitasatosporales</taxon>
        <taxon>Streptomycetaceae</taxon>
        <taxon>Streptomyces</taxon>
    </lineage>
</organism>
<name>A0ABX8XPF9_9ACTN</name>
<proteinExistence type="predicted"/>
<sequence>MDDSNAGELQIYSVEERENAAATCIVRCVGGIVRTGQKFRVEATGDATDDSSLMSLDWINRYEKLIEFIDPPHSAKVHLSGQGVSLLERGVILYSIPTE</sequence>
<keyword evidence="2" id="KW-1185">Reference proteome</keyword>
<accession>A0ABX8XPF9</accession>
<protein>
    <submittedName>
        <fullName evidence="1">Uncharacterized protein</fullName>
    </submittedName>
</protein>
<dbReference type="Proteomes" id="UP000827138">
    <property type="component" value="Chromosome"/>
</dbReference>